<dbReference type="EMBL" id="LHQL01000014">
    <property type="protein sequence ID" value="OOQ48019.1"/>
    <property type="molecule type" value="Genomic_DNA"/>
</dbReference>
<accession>A0AAE7CPB7</accession>
<sequence length="433" mass="46436">MSGEAETAPADAEGPAARSWVMVRALERPPWPRPGAPAVGPLGERQIIRALHALLDGTPSDTVEDQAFLAEERHHRGAGAAGRWEMTVAVDNALSMEVWQPVVRGLVELLIRLGLCRQERVVEFDSHGPRPSAVAPERVPPGPLLVLTDGIASAWQLGALDGPLHALGQNHSVAVIHLVHDRLWPSTGIRPEPLTLLPTGADGAPSRLTGWEETRPGVFPVPVLALREDHLKQWADFLTGGANGWIRLPAVLVPRDPADTAPAAPQDGPASAADLLAVFENAGTEWALRLARALAAVPLNLPVMQRVQSRLIPGSAPHLLSELIIAGLLVPVVGRESIRRHDQVTFDFPDGVRELLLSAATRADTVRLFEDAVRFLDRDLGVVGLRGWDNLTTAAPRAPEPPTPESAAFHRVRAAVLSAVSGPYRPRPGEPGR</sequence>
<dbReference type="AlphaFoldDB" id="A0AAE7CPB7"/>
<dbReference type="EMBL" id="CP050692">
    <property type="protein sequence ID" value="QIT48367.1"/>
    <property type="molecule type" value="Genomic_DNA"/>
</dbReference>
<evidence type="ECO:0000313" key="4">
    <source>
        <dbReference type="Proteomes" id="UP000502504"/>
    </source>
</evidence>
<evidence type="ECO:0000313" key="2">
    <source>
        <dbReference type="EMBL" id="QIT48367.1"/>
    </source>
</evidence>
<dbReference type="RefSeq" id="WP_078636543.1">
    <property type="nucleotide sequence ID" value="NZ_CM007717.1"/>
</dbReference>
<name>A0AAE7CPB7_STRAT</name>
<gene>
    <name evidence="1" type="ORF">AFM16_36025</name>
    <name evidence="2" type="ORF">HCX60_36625</name>
</gene>
<dbReference type="InterPro" id="IPR047738">
    <property type="entry name" value="SAV_2336-like_N"/>
</dbReference>
<evidence type="ECO:0000313" key="3">
    <source>
        <dbReference type="Proteomes" id="UP000190306"/>
    </source>
</evidence>
<reference evidence="2 4" key="2">
    <citation type="submission" date="2020-03" db="EMBL/GenBank/DDBJ databases">
        <title>Is there a link between lipid content and antibiotic production in Streptomyces?</title>
        <authorList>
            <person name="David M."/>
            <person name="Lejeune C."/>
            <person name="Abreu S."/>
            <person name="Thibessard A."/>
            <person name="Leblond P."/>
            <person name="Chaminade P."/>
            <person name="Virolle M.-J."/>
        </authorList>
    </citation>
    <scope>NUCLEOTIDE SEQUENCE [LARGE SCALE GENOMIC DNA]</scope>
    <source>
        <strain evidence="2 4">DSM 41481</strain>
    </source>
</reference>
<protein>
    <submittedName>
        <fullName evidence="2">Uncharacterized protein</fullName>
    </submittedName>
</protein>
<dbReference type="Proteomes" id="UP000502504">
    <property type="component" value="Chromosome"/>
</dbReference>
<evidence type="ECO:0000313" key="1">
    <source>
        <dbReference type="EMBL" id="OOQ48019.1"/>
    </source>
</evidence>
<reference evidence="1 3" key="1">
    <citation type="submission" date="2015-07" db="EMBL/GenBank/DDBJ databases">
        <title>Draft Genome Sequence of Streptomyces antibioticus, IMRU 3720 reveals insights in the evolution of actinomycin biosynthetic gene clusters in Streptomyces.</title>
        <authorList>
            <person name="Crnovcic I."/>
            <person name="Ruckert C."/>
            <person name="Kalinowksi J."/>
            <person name="Keller U."/>
        </authorList>
    </citation>
    <scope>NUCLEOTIDE SEQUENCE [LARGE SCALE GENOMIC DNA]</scope>
    <source>
        <strain evidence="1 3">DSM 41481</strain>
    </source>
</reference>
<proteinExistence type="predicted"/>
<dbReference type="Proteomes" id="UP000190306">
    <property type="component" value="Chromosome"/>
</dbReference>
<organism evidence="2 4">
    <name type="scientific">Streptomyces antibioticus</name>
    <dbReference type="NCBI Taxonomy" id="1890"/>
    <lineage>
        <taxon>Bacteria</taxon>
        <taxon>Bacillati</taxon>
        <taxon>Actinomycetota</taxon>
        <taxon>Actinomycetes</taxon>
        <taxon>Kitasatosporales</taxon>
        <taxon>Streptomycetaceae</taxon>
        <taxon>Streptomyces</taxon>
    </lineage>
</organism>
<dbReference type="NCBIfam" id="NF041121">
    <property type="entry name" value="SAV_2336_NTERM"/>
    <property type="match status" value="1"/>
</dbReference>
<keyword evidence="3" id="KW-1185">Reference proteome</keyword>